<accession>A0A9J6GP55</accession>
<evidence type="ECO:0000313" key="4">
    <source>
        <dbReference type="Proteomes" id="UP000821853"/>
    </source>
</evidence>
<proteinExistence type="predicted"/>
<feature type="transmembrane region" description="Helical" evidence="2">
    <location>
        <begin position="74"/>
        <end position="95"/>
    </location>
</feature>
<keyword evidence="4" id="KW-1185">Reference proteome</keyword>
<feature type="region of interest" description="Disordered" evidence="1">
    <location>
        <begin position="336"/>
        <end position="356"/>
    </location>
</feature>
<feature type="transmembrane region" description="Helical" evidence="2">
    <location>
        <begin position="370"/>
        <end position="397"/>
    </location>
</feature>
<feature type="transmembrane region" description="Helical" evidence="2">
    <location>
        <begin position="437"/>
        <end position="456"/>
    </location>
</feature>
<evidence type="ECO:0000256" key="1">
    <source>
        <dbReference type="SAM" id="MobiDB-lite"/>
    </source>
</evidence>
<comment type="caution">
    <text evidence="3">The sequence shown here is derived from an EMBL/GenBank/DDBJ whole genome shotgun (WGS) entry which is preliminary data.</text>
</comment>
<dbReference type="PANTHER" id="PTHR11360:SF303">
    <property type="entry name" value="MAJOR FACILITATOR SUPERFAMILY (MFS) PROFILE DOMAIN-CONTAINING PROTEIN"/>
    <property type="match status" value="1"/>
</dbReference>
<feature type="transmembrane region" description="Helical" evidence="2">
    <location>
        <begin position="528"/>
        <end position="547"/>
    </location>
</feature>
<dbReference type="PANTHER" id="PTHR11360">
    <property type="entry name" value="MONOCARBOXYLATE TRANSPORTER"/>
    <property type="match status" value="1"/>
</dbReference>
<dbReference type="SUPFAM" id="SSF103473">
    <property type="entry name" value="MFS general substrate transporter"/>
    <property type="match status" value="1"/>
</dbReference>
<dbReference type="InterPro" id="IPR050327">
    <property type="entry name" value="Proton-linked_MCT"/>
</dbReference>
<feature type="transmembrane region" description="Helical" evidence="2">
    <location>
        <begin position="107"/>
        <end position="128"/>
    </location>
</feature>
<protein>
    <recommendedName>
        <fullName evidence="5">Monocarboxylate transporter</fullName>
    </recommendedName>
</protein>
<reference evidence="3 4" key="1">
    <citation type="journal article" date="2020" name="Cell">
        <title>Large-Scale Comparative Analyses of Tick Genomes Elucidate Their Genetic Diversity and Vector Capacities.</title>
        <authorList>
            <consortium name="Tick Genome and Microbiome Consortium (TIGMIC)"/>
            <person name="Jia N."/>
            <person name="Wang J."/>
            <person name="Shi W."/>
            <person name="Du L."/>
            <person name="Sun Y."/>
            <person name="Zhan W."/>
            <person name="Jiang J.F."/>
            <person name="Wang Q."/>
            <person name="Zhang B."/>
            <person name="Ji P."/>
            <person name="Bell-Sakyi L."/>
            <person name="Cui X.M."/>
            <person name="Yuan T.T."/>
            <person name="Jiang B.G."/>
            <person name="Yang W.F."/>
            <person name="Lam T.T."/>
            <person name="Chang Q.C."/>
            <person name="Ding S.J."/>
            <person name="Wang X.J."/>
            <person name="Zhu J.G."/>
            <person name="Ruan X.D."/>
            <person name="Zhao L."/>
            <person name="Wei J.T."/>
            <person name="Ye R.Z."/>
            <person name="Que T.C."/>
            <person name="Du C.H."/>
            <person name="Zhou Y.H."/>
            <person name="Cheng J.X."/>
            <person name="Dai P.F."/>
            <person name="Guo W.B."/>
            <person name="Han X.H."/>
            <person name="Huang E.J."/>
            <person name="Li L.F."/>
            <person name="Wei W."/>
            <person name="Gao Y.C."/>
            <person name="Liu J.Z."/>
            <person name="Shao H.Z."/>
            <person name="Wang X."/>
            <person name="Wang C.C."/>
            <person name="Yang T.C."/>
            <person name="Huo Q.B."/>
            <person name="Li W."/>
            <person name="Chen H.Y."/>
            <person name="Chen S.E."/>
            <person name="Zhou L.G."/>
            <person name="Ni X.B."/>
            <person name="Tian J.H."/>
            <person name="Sheng Y."/>
            <person name="Liu T."/>
            <person name="Pan Y.S."/>
            <person name="Xia L.Y."/>
            <person name="Li J."/>
            <person name="Zhao F."/>
            <person name="Cao W.C."/>
        </authorList>
    </citation>
    <scope>NUCLEOTIDE SEQUENCE [LARGE SCALE GENOMIC DNA]</scope>
    <source>
        <strain evidence="3">HaeL-2018</strain>
    </source>
</reference>
<dbReference type="EMBL" id="JABSTR010000008">
    <property type="protein sequence ID" value="KAH9376392.1"/>
    <property type="molecule type" value="Genomic_DNA"/>
</dbReference>
<dbReference type="GO" id="GO:0008028">
    <property type="term" value="F:monocarboxylic acid transmembrane transporter activity"/>
    <property type="evidence" value="ECO:0007669"/>
    <property type="project" value="TreeGrafter"/>
</dbReference>
<feature type="transmembrane region" description="Helical" evidence="2">
    <location>
        <begin position="462"/>
        <end position="483"/>
    </location>
</feature>
<evidence type="ECO:0008006" key="5">
    <source>
        <dbReference type="Google" id="ProtNLM"/>
    </source>
</evidence>
<dbReference type="Gene3D" id="1.20.1250.20">
    <property type="entry name" value="MFS general substrate transporter like domains"/>
    <property type="match status" value="2"/>
</dbReference>
<evidence type="ECO:0000256" key="2">
    <source>
        <dbReference type="SAM" id="Phobius"/>
    </source>
</evidence>
<feature type="transmembrane region" description="Helical" evidence="2">
    <location>
        <begin position="495"/>
        <end position="516"/>
    </location>
</feature>
<keyword evidence="2" id="KW-0472">Membrane</keyword>
<dbReference type="Pfam" id="PF07690">
    <property type="entry name" value="MFS_1"/>
    <property type="match status" value="1"/>
</dbReference>
<dbReference type="AlphaFoldDB" id="A0A9J6GP55"/>
<evidence type="ECO:0000313" key="3">
    <source>
        <dbReference type="EMBL" id="KAH9376392.1"/>
    </source>
</evidence>
<keyword evidence="2" id="KW-0812">Transmembrane</keyword>
<keyword evidence="2" id="KW-1133">Transmembrane helix</keyword>
<dbReference type="InterPro" id="IPR011701">
    <property type="entry name" value="MFS"/>
</dbReference>
<dbReference type="OMA" id="IGMSIMM"/>
<name>A0A9J6GP55_HAELO</name>
<gene>
    <name evidence="3" type="ORF">HPB48_001333</name>
</gene>
<feature type="transmembrane region" description="Helical" evidence="2">
    <location>
        <begin position="140"/>
        <end position="158"/>
    </location>
</feature>
<dbReference type="Proteomes" id="UP000821853">
    <property type="component" value="Unassembled WGS sequence"/>
</dbReference>
<dbReference type="InterPro" id="IPR036259">
    <property type="entry name" value="MFS_trans_sf"/>
</dbReference>
<sequence>MAKWFLATGDIPVDRCWSLLPLFMICALLAMLIPKNSAVFYVAFMEEFGVSHQSASWPLSLNNVMMHIAGRLRIYQIAVLGSMLNFMALIASSFVPSITWMCVTLGIASGVGVGMNLLCLSIYAMLYFDRYRATASGFKYAGTSLAPLIFPMVLSALIRHYHLQGTLLILSAFTANTLPLTMLMKSPKPITSCFWKKRGSGSNPTDCGGTKKNCSASEGSGTIVADSGCTVRAAVETTGIYTSNGVSFTGGVAVSSTLADYESEEKSKDVPQIINKKCHDEYAATVSKPRHANATTPAGKTKEFGSPGHAISGSPLESPFAVKIVQSDYAKIPKTQNQYVTGPAGEPTTSNSELQIRGDRSKTSFFRNPLLYILVATFTIADYTSVTFEATVLDYALDKGVARNKAEPIISYVATSEIVGRLALPFLWEKARLKQNALLVICLLAQTVSFLVMPHATTPVQIVAAAMATGLPAGCVIALKPVLFSNTFGVQRLSICMGVIGIALTPVSLAGPLLIGVFRDGMGSYDNLYRMMSALCITFALAVFAFARLKMPSARE</sequence>
<organism evidence="3 4">
    <name type="scientific">Haemaphysalis longicornis</name>
    <name type="common">Bush tick</name>
    <dbReference type="NCBI Taxonomy" id="44386"/>
    <lineage>
        <taxon>Eukaryota</taxon>
        <taxon>Metazoa</taxon>
        <taxon>Ecdysozoa</taxon>
        <taxon>Arthropoda</taxon>
        <taxon>Chelicerata</taxon>
        <taxon>Arachnida</taxon>
        <taxon>Acari</taxon>
        <taxon>Parasitiformes</taxon>
        <taxon>Ixodida</taxon>
        <taxon>Ixodoidea</taxon>
        <taxon>Ixodidae</taxon>
        <taxon>Haemaphysalinae</taxon>
        <taxon>Haemaphysalis</taxon>
    </lineage>
</organism>
<feature type="transmembrane region" description="Helical" evidence="2">
    <location>
        <begin position="20"/>
        <end position="44"/>
    </location>
</feature>
<dbReference type="OrthoDB" id="6499973at2759"/>
<dbReference type="VEuPathDB" id="VectorBase:HLOH_053371"/>